<evidence type="ECO:0000313" key="1">
    <source>
        <dbReference type="EMBL" id="PWL40096.1"/>
    </source>
</evidence>
<dbReference type="AlphaFoldDB" id="A0A316L2N1"/>
<dbReference type="Proteomes" id="UP000245762">
    <property type="component" value="Unassembled WGS sequence"/>
</dbReference>
<organism evidence="1 2">
    <name type="scientific">Flagellimonas aquimarina</name>
    <dbReference type="NCBI Taxonomy" id="2201895"/>
    <lineage>
        <taxon>Bacteria</taxon>
        <taxon>Pseudomonadati</taxon>
        <taxon>Bacteroidota</taxon>
        <taxon>Flavobacteriia</taxon>
        <taxon>Flavobacteriales</taxon>
        <taxon>Flavobacteriaceae</taxon>
        <taxon>Flagellimonas</taxon>
    </lineage>
</organism>
<keyword evidence="2" id="KW-1185">Reference proteome</keyword>
<sequence>MLKILGWRFGETYFLFSGRNRKKDFEKKHQNQIHSQNNNIVLHRIVFIWLNVSKRIGNSP</sequence>
<name>A0A316L2N1_9FLAO</name>
<proteinExistence type="predicted"/>
<accession>A0A316L2N1</accession>
<gene>
    <name evidence="1" type="ORF">DKG77_04520</name>
</gene>
<reference evidence="1 2" key="1">
    <citation type="submission" date="2018-05" db="EMBL/GenBank/DDBJ databases">
        <title>Complete genome sequence of Flagellimonas aquimarina ECD12 isolated from seaweed Ecklonia cava.</title>
        <authorList>
            <person name="Choi S."/>
            <person name="Seong C."/>
        </authorList>
    </citation>
    <scope>NUCLEOTIDE SEQUENCE [LARGE SCALE GENOMIC DNA]</scope>
    <source>
        <strain evidence="1 2">ECD12</strain>
    </source>
</reference>
<evidence type="ECO:0000313" key="2">
    <source>
        <dbReference type="Proteomes" id="UP000245762"/>
    </source>
</evidence>
<dbReference type="EMBL" id="QGEG01000001">
    <property type="protein sequence ID" value="PWL40096.1"/>
    <property type="molecule type" value="Genomic_DNA"/>
</dbReference>
<comment type="caution">
    <text evidence="1">The sequence shown here is derived from an EMBL/GenBank/DDBJ whole genome shotgun (WGS) entry which is preliminary data.</text>
</comment>
<protein>
    <submittedName>
        <fullName evidence="1">Uncharacterized protein</fullName>
    </submittedName>
</protein>